<proteinExistence type="predicted"/>
<dbReference type="InterPro" id="IPR036237">
    <property type="entry name" value="Xyl_isomerase-like_sf"/>
</dbReference>
<accession>A0A0D8JCT9</accession>
<evidence type="ECO:0000259" key="2">
    <source>
        <dbReference type="Pfam" id="PF01261"/>
    </source>
</evidence>
<keyword evidence="4" id="KW-1185">Reference proteome</keyword>
<gene>
    <name evidence="3" type="ORF">LH29_03340</name>
</gene>
<protein>
    <submittedName>
        <fullName evidence="3">Sugar phosphate isomerase</fullName>
    </submittedName>
</protein>
<sequence length="304" mass="34326">MISKRISLKLVAVVAVAALFMQGLTSCNSAPKKAEEKSTEVEKELFIGLQLWSVRNNMGEDVAATLKAVGESGYKFVETAGYGDGKMYGIDPVEFKNLCESSGLQFLGAHTGQSVPTEETWDETMAWWDTCIAAHKAAGVKWIVQPSMGGSAYESLDGIKAYCDYFNAVGEKCNAAGIRFGYHNHDKEFTTEYEGKPLYDWMLELTDPEKVMFQLDLYWIAEGGKNAVDYFEKYPGRFELWHIKDEKELGESGKMDFASVFAEREKSGAKYGIVEVERYNFEPLESCKKSFEYLKTQDYVDFYE</sequence>
<evidence type="ECO:0000256" key="1">
    <source>
        <dbReference type="SAM" id="SignalP"/>
    </source>
</evidence>
<reference evidence="3 4" key="1">
    <citation type="submission" date="2014-09" db="EMBL/GenBank/DDBJ databases">
        <title>Draft Genome Sequence of Draconibacterium sp. JN14CK-3.</title>
        <authorList>
            <person name="Dong C."/>
            <person name="Lai Q."/>
            <person name="Shao Z."/>
        </authorList>
    </citation>
    <scope>NUCLEOTIDE SEQUENCE [LARGE SCALE GENOMIC DNA]</scope>
    <source>
        <strain evidence="3 4">JN14CK-3</strain>
    </source>
</reference>
<dbReference type="Proteomes" id="UP000032544">
    <property type="component" value="Unassembled WGS sequence"/>
</dbReference>
<organism evidence="3 4">
    <name type="scientific">Draconibacterium sediminis</name>
    <dbReference type="NCBI Taxonomy" id="1544798"/>
    <lineage>
        <taxon>Bacteria</taxon>
        <taxon>Pseudomonadati</taxon>
        <taxon>Bacteroidota</taxon>
        <taxon>Bacteroidia</taxon>
        <taxon>Marinilabiliales</taxon>
        <taxon>Prolixibacteraceae</taxon>
        <taxon>Draconibacterium</taxon>
    </lineage>
</organism>
<dbReference type="PANTHER" id="PTHR12110">
    <property type="entry name" value="HYDROXYPYRUVATE ISOMERASE"/>
    <property type="match status" value="1"/>
</dbReference>
<dbReference type="RefSeq" id="WP_045026077.1">
    <property type="nucleotide sequence ID" value="NZ_JRHC01000001.1"/>
</dbReference>
<name>A0A0D8JCT9_9BACT</name>
<evidence type="ECO:0000313" key="3">
    <source>
        <dbReference type="EMBL" id="KJF44529.1"/>
    </source>
</evidence>
<comment type="caution">
    <text evidence="3">The sequence shown here is derived from an EMBL/GenBank/DDBJ whole genome shotgun (WGS) entry which is preliminary data.</text>
</comment>
<dbReference type="Pfam" id="PF01261">
    <property type="entry name" value="AP_endonuc_2"/>
    <property type="match status" value="1"/>
</dbReference>
<feature type="signal peptide" evidence="1">
    <location>
        <begin position="1"/>
        <end position="17"/>
    </location>
</feature>
<dbReference type="InterPro" id="IPR013022">
    <property type="entry name" value="Xyl_isomerase-like_TIM-brl"/>
</dbReference>
<dbReference type="EMBL" id="JRHC01000001">
    <property type="protein sequence ID" value="KJF44529.1"/>
    <property type="molecule type" value="Genomic_DNA"/>
</dbReference>
<dbReference type="PROSITE" id="PS51257">
    <property type="entry name" value="PROKAR_LIPOPROTEIN"/>
    <property type="match status" value="1"/>
</dbReference>
<dbReference type="SUPFAM" id="SSF51658">
    <property type="entry name" value="Xylose isomerase-like"/>
    <property type="match status" value="1"/>
</dbReference>
<dbReference type="PANTHER" id="PTHR12110:SF41">
    <property type="entry name" value="INOSOSE DEHYDRATASE"/>
    <property type="match status" value="1"/>
</dbReference>
<feature type="domain" description="Xylose isomerase-like TIM barrel" evidence="2">
    <location>
        <begin position="67"/>
        <end position="296"/>
    </location>
</feature>
<feature type="chain" id="PRO_5002331205" evidence="1">
    <location>
        <begin position="18"/>
        <end position="304"/>
    </location>
</feature>
<dbReference type="STRING" id="1544798.LH29_03340"/>
<dbReference type="InterPro" id="IPR050312">
    <property type="entry name" value="IolE/XylAMocC-like"/>
</dbReference>
<keyword evidence="3" id="KW-0413">Isomerase</keyword>
<dbReference type="Gene3D" id="3.20.20.150">
    <property type="entry name" value="Divalent-metal-dependent TIM barrel enzymes"/>
    <property type="match status" value="1"/>
</dbReference>
<dbReference type="GO" id="GO:0016853">
    <property type="term" value="F:isomerase activity"/>
    <property type="evidence" value="ECO:0007669"/>
    <property type="project" value="UniProtKB-KW"/>
</dbReference>
<dbReference type="AlphaFoldDB" id="A0A0D8JCT9"/>
<evidence type="ECO:0000313" key="4">
    <source>
        <dbReference type="Proteomes" id="UP000032544"/>
    </source>
</evidence>
<keyword evidence="1" id="KW-0732">Signal</keyword>